<evidence type="ECO:0000256" key="1">
    <source>
        <dbReference type="SAM" id="MobiDB-lite"/>
    </source>
</evidence>
<dbReference type="AlphaFoldDB" id="A0A2U3DQD4"/>
<feature type="compositionally biased region" description="Basic and acidic residues" evidence="1">
    <location>
        <begin position="402"/>
        <end position="411"/>
    </location>
</feature>
<dbReference type="Proteomes" id="UP000245956">
    <property type="component" value="Unassembled WGS sequence"/>
</dbReference>
<evidence type="ECO:0000313" key="2">
    <source>
        <dbReference type="EMBL" id="PWI64462.1"/>
    </source>
</evidence>
<comment type="caution">
    <text evidence="2">The sequence shown here is derived from an EMBL/GenBank/DDBJ whole genome shotgun (WGS) entry which is preliminary data.</text>
</comment>
<feature type="compositionally biased region" description="Low complexity" evidence="1">
    <location>
        <begin position="388"/>
        <end position="401"/>
    </location>
</feature>
<feature type="region of interest" description="Disordered" evidence="1">
    <location>
        <begin position="291"/>
        <end position="319"/>
    </location>
</feature>
<protein>
    <recommendedName>
        <fullName evidence="4">Reverse transcriptase</fullName>
    </recommendedName>
</protein>
<sequence length="434" mass="47530">MLYLFYNADLIEACKTPETESVGYIDDVSILAIGPSATRNCKILKAMHRKAQEWARKHGSQFSPTKYELVHFTRDPKTSTTHPLRLPHATIMATASCRYLGIQLDSRLRWDYHREKIAAAATKRLSALSALASSTWGTGMLNLRQVYRAMIVPQMLYGCSAWHVPGKGSTSGGSAMLNTIKKVQRRAAQIITGGFRTTAGAAVDIEAHLLPVQQQLEQTALEAIMRIRTSPLHADMAVSVGDGAAPRLTCRGDDNRSPLDRLSSILEQKYDVRLDRLEKRQPHVVPPWWVPPFSSPDRSKERSSLTVRRNAHNSPPGPPIALVNTVGAQKLIDNGVTPKPSGKIVKISDYNVKLTVKDKGGKTLSGLKVVPLKDDEFNWAGKNKAETGSASGSDNSTSDSGKSGKSDDKKDAADLTRPMMWAVTLSLAVMMMFA</sequence>
<gene>
    <name evidence="2" type="ORF">PCL_10440</name>
</gene>
<dbReference type="PANTHER" id="PTHR33481:SF1">
    <property type="entry name" value="ENDONUCLEASE_EXONUCLEASE_PHOSPHATASE DOMAIN-CONTAINING PROTEIN-RELATED"/>
    <property type="match status" value="1"/>
</dbReference>
<dbReference type="PANTHER" id="PTHR33481">
    <property type="entry name" value="REVERSE TRANSCRIPTASE"/>
    <property type="match status" value="1"/>
</dbReference>
<evidence type="ECO:0008006" key="4">
    <source>
        <dbReference type="Google" id="ProtNLM"/>
    </source>
</evidence>
<reference evidence="2 3" key="1">
    <citation type="journal article" date="2016" name="Front. Microbiol.">
        <title>Genome and transcriptome sequences reveal the specific parasitism of the nematophagous Purpureocillium lilacinum 36-1.</title>
        <authorList>
            <person name="Xie J."/>
            <person name="Li S."/>
            <person name="Mo C."/>
            <person name="Xiao X."/>
            <person name="Peng D."/>
            <person name="Wang G."/>
            <person name="Xiao Y."/>
        </authorList>
    </citation>
    <scope>NUCLEOTIDE SEQUENCE [LARGE SCALE GENOMIC DNA]</scope>
    <source>
        <strain evidence="2 3">36-1</strain>
    </source>
</reference>
<dbReference type="EMBL" id="LCWV01000061">
    <property type="protein sequence ID" value="PWI64462.1"/>
    <property type="molecule type" value="Genomic_DNA"/>
</dbReference>
<accession>A0A2U3DQD4</accession>
<organism evidence="2 3">
    <name type="scientific">Purpureocillium lilacinum</name>
    <name type="common">Paecilomyces lilacinus</name>
    <dbReference type="NCBI Taxonomy" id="33203"/>
    <lineage>
        <taxon>Eukaryota</taxon>
        <taxon>Fungi</taxon>
        <taxon>Dikarya</taxon>
        <taxon>Ascomycota</taxon>
        <taxon>Pezizomycotina</taxon>
        <taxon>Sordariomycetes</taxon>
        <taxon>Hypocreomycetidae</taxon>
        <taxon>Hypocreales</taxon>
        <taxon>Ophiocordycipitaceae</taxon>
        <taxon>Purpureocillium</taxon>
    </lineage>
</organism>
<evidence type="ECO:0000313" key="3">
    <source>
        <dbReference type="Proteomes" id="UP000245956"/>
    </source>
</evidence>
<feature type="region of interest" description="Disordered" evidence="1">
    <location>
        <begin position="383"/>
        <end position="411"/>
    </location>
</feature>
<name>A0A2U3DQD4_PURLI</name>
<proteinExistence type="predicted"/>